<keyword evidence="2" id="KW-0472">Membrane</keyword>
<evidence type="ECO:0000256" key="1">
    <source>
        <dbReference type="SAM" id="MobiDB-lite"/>
    </source>
</evidence>
<reference evidence="3 4" key="1">
    <citation type="submission" date="2020-10" db="EMBL/GenBank/DDBJ databases">
        <authorList>
            <person name="Klimov P.B."/>
            <person name="Dyachkov S.M."/>
            <person name="Chetverikov P.E."/>
        </authorList>
    </citation>
    <scope>NUCLEOTIDE SEQUENCE [LARGE SCALE GENOMIC DNA]</scope>
    <source>
        <strain evidence="3">BMOC 18-1129-001#AD2665</strain>
        <tissue evidence="3">Entire mites</tissue>
    </source>
</reference>
<feature type="transmembrane region" description="Helical" evidence="2">
    <location>
        <begin position="189"/>
        <end position="207"/>
    </location>
</feature>
<evidence type="ECO:0000256" key="2">
    <source>
        <dbReference type="SAM" id="Phobius"/>
    </source>
</evidence>
<dbReference type="InterPro" id="IPR013783">
    <property type="entry name" value="Ig-like_fold"/>
</dbReference>
<evidence type="ECO:0008006" key="5">
    <source>
        <dbReference type="Google" id="ProtNLM"/>
    </source>
</evidence>
<dbReference type="SUPFAM" id="SSF48726">
    <property type="entry name" value="Immunoglobulin"/>
    <property type="match status" value="1"/>
</dbReference>
<organism evidence="3 4">
    <name type="scientific">Fragariocoptes setiger</name>
    <dbReference type="NCBI Taxonomy" id="1670756"/>
    <lineage>
        <taxon>Eukaryota</taxon>
        <taxon>Metazoa</taxon>
        <taxon>Ecdysozoa</taxon>
        <taxon>Arthropoda</taxon>
        <taxon>Chelicerata</taxon>
        <taxon>Arachnida</taxon>
        <taxon>Acari</taxon>
        <taxon>Acariformes</taxon>
        <taxon>Trombidiformes</taxon>
        <taxon>Prostigmata</taxon>
        <taxon>Eupodina</taxon>
        <taxon>Eriophyoidea</taxon>
        <taxon>Phytoptidae</taxon>
        <taxon>Fragariocoptes</taxon>
    </lineage>
</organism>
<name>A0ABQ7SCE1_9ACAR</name>
<dbReference type="Proteomes" id="UP000825002">
    <property type="component" value="Unassembled WGS sequence"/>
</dbReference>
<protein>
    <recommendedName>
        <fullName evidence="5">Ig-like domain-containing protein</fullName>
    </recommendedName>
</protein>
<comment type="caution">
    <text evidence="3">The sequence shown here is derived from an EMBL/GenBank/DDBJ whole genome shotgun (WGS) entry which is preliminary data.</text>
</comment>
<evidence type="ECO:0000313" key="4">
    <source>
        <dbReference type="Proteomes" id="UP000825002"/>
    </source>
</evidence>
<keyword evidence="2" id="KW-1133">Transmembrane helix</keyword>
<dbReference type="CDD" id="cd00096">
    <property type="entry name" value="Ig"/>
    <property type="match status" value="1"/>
</dbReference>
<evidence type="ECO:0000313" key="3">
    <source>
        <dbReference type="EMBL" id="KAG9511041.1"/>
    </source>
</evidence>
<sequence>MRLRINDFHYSDYGVYSCWAKNKLGESQTKLNVLPRDYTALPPPSASSSIGGSELHDEQVIQSGAKSSGGGTAKVVFTSKSTPGTNNNEQAKDGVAFVTASPQDLARWSSSSLPSSSTRATGNGPQRHHLSLSAIANQRTHATSQAHESLADNNHLDMKIDLDDDLDDDGTSSGSSGTSSALIPFDGRILTPLAAFFAYIISHWYILVEIYAWHVPR</sequence>
<feature type="region of interest" description="Disordered" evidence="1">
    <location>
        <begin position="64"/>
        <end position="92"/>
    </location>
</feature>
<accession>A0ABQ7SCE1</accession>
<feature type="compositionally biased region" description="Polar residues" evidence="1">
    <location>
        <begin position="78"/>
        <end position="89"/>
    </location>
</feature>
<keyword evidence="4" id="KW-1185">Reference proteome</keyword>
<gene>
    <name evidence="3" type="ORF">GZH46_00394</name>
</gene>
<dbReference type="EMBL" id="JAIFTH010000039">
    <property type="protein sequence ID" value="KAG9511041.1"/>
    <property type="molecule type" value="Genomic_DNA"/>
</dbReference>
<dbReference type="Gene3D" id="2.60.40.10">
    <property type="entry name" value="Immunoglobulins"/>
    <property type="match status" value="1"/>
</dbReference>
<dbReference type="InterPro" id="IPR036179">
    <property type="entry name" value="Ig-like_dom_sf"/>
</dbReference>
<keyword evidence="2" id="KW-0812">Transmembrane</keyword>
<proteinExistence type="predicted"/>
<feature type="region of interest" description="Disordered" evidence="1">
    <location>
        <begin position="108"/>
        <end position="127"/>
    </location>
</feature>